<feature type="domain" description="Alpha/beta hydrolase fold-3" evidence="2">
    <location>
        <begin position="197"/>
        <end position="257"/>
    </location>
</feature>
<evidence type="ECO:0000256" key="1">
    <source>
        <dbReference type="ARBA" id="ARBA00022801"/>
    </source>
</evidence>
<protein>
    <recommendedName>
        <fullName evidence="2">Alpha/beta hydrolase fold-3 domain-containing protein</fullName>
    </recommendedName>
</protein>
<comment type="caution">
    <text evidence="3">The sequence shown here is derived from an EMBL/GenBank/DDBJ whole genome shotgun (WGS) entry which is preliminary data.</text>
</comment>
<dbReference type="Pfam" id="PF07859">
    <property type="entry name" value="Abhydrolase_3"/>
    <property type="match status" value="2"/>
</dbReference>
<organism evidence="3 4">
    <name type="scientific">Phrynocephalus forsythii</name>
    <dbReference type="NCBI Taxonomy" id="171643"/>
    <lineage>
        <taxon>Eukaryota</taxon>
        <taxon>Metazoa</taxon>
        <taxon>Chordata</taxon>
        <taxon>Craniata</taxon>
        <taxon>Vertebrata</taxon>
        <taxon>Euteleostomi</taxon>
        <taxon>Lepidosauria</taxon>
        <taxon>Squamata</taxon>
        <taxon>Bifurcata</taxon>
        <taxon>Unidentata</taxon>
        <taxon>Episquamata</taxon>
        <taxon>Toxicofera</taxon>
        <taxon>Iguania</taxon>
        <taxon>Acrodonta</taxon>
        <taxon>Agamidae</taxon>
        <taxon>Agaminae</taxon>
        <taxon>Phrynocephalus</taxon>
    </lineage>
</organism>
<dbReference type="PANTHER" id="PTHR48081">
    <property type="entry name" value="AB HYDROLASE SUPERFAMILY PROTEIN C4A8.06C"/>
    <property type="match status" value="1"/>
</dbReference>
<dbReference type="PANTHER" id="PTHR48081:SF32">
    <property type="entry name" value="ALPHA_BETA HYDROLASE FOLD-3 DOMAIN-CONTAINING PROTEIN"/>
    <property type="match status" value="1"/>
</dbReference>
<evidence type="ECO:0000259" key="2">
    <source>
        <dbReference type="Pfam" id="PF07859"/>
    </source>
</evidence>
<dbReference type="Gene3D" id="3.40.50.1820">
    <property type="entry name" value="alpha/beta hydrolase"/>
    <property type="match status" value="1"/>
</dbReference>
<keyword evidence="4" id="KW-1185">Reference proteome</keyword>
<dbReference type="SUPFAM" id="SSF53474">
    <property type="entry name" value="alpha/beta-Hydrolases"/>
    <property type="match status" value="1"/>
</dbReference>
<evidence type="ECO:0000313" key="4">
    <source>
        <dbReference type="Proteomes" id="UP001142489"/>
    </source>
</evidence>
<dbReference type="InterPro" id="IPR029058">
    <property type="entry name" value="AB_hydrolase_fold"/>
</dbReference>
<dbReference type="Proteomes" id="UP001142489">
    <property type="component" value="Unassembled WGS sequence"/>
</dbReference>
<gene>
    <name evidence="3" type="ORF">JRQ81_014576</name>
</gene>
<dbReference type="EMBL" id="JAPFRF010000005">
    <property type="protein sequence ID" value="KAJ7332396.1"/>
    <property type="molecule type" value="Genomic_DNA"/>
</dbReference>
<feature type="domain" description="Alpha/beta hydrolase fold-3" evidence="2">
    <location>
        <begin position="3"/>
        <end position="143"/>
    </location>
</feature>
<dbReference type="AlphaFoldDB" id="A0A9Q0XXX9"/>
<dbReference type="GO" id="GO:0016787">
    <property type="term" value="F:hydrolase activity"/>
    <property type="evidence" value="ECO:0007669"/>
    <property type="project" value="UniProtKB-KW"/>
</dbReference>
<dbReference type="InterPro" id="IPR050300">
    <property type="entry name" value="GDXG_lipolytic_enzyme"/>
</dbReference>
<sequence length="284" mass="32483">MFGGKRTYERICRYLARETDSVVVFVDYRLAPEHQHPAQLSDCLSAIMYFMENATVYGVDANCIVLVGDSSGGTLVSGISRELLKKRHVPKIQAQILMYPFLQVLNLSLPSHQQNRFGPGLTMNRIMKLAFMYLNLEPSNFDDLLRRAHVPENRAMATQKWFSADCIPETFKARGYEPPLPLPFSKTLSEKVRMDDESLRSPIEDEDAVVQQLPKTYILTCEYDVFRDDGLLFKKRLEDSGVPVTWNHLQDGFHGCLLFIDIWLMECSCTKLACEDIVNFIKGL</sequence>
<proteinExistence type="predicted"/>
<accession>A0A9Q0XXX9</accession>
<reference evidence="3" key="1">
    <citation type="journal article" date="2023" name="DNA Res.">
        <title>Chromosome-level genome assembly of Phrynocephalus forsythii using third-generation DNA sequencing and Hi-C analysis.</title>
        <authorList>
            <person name="Qi Y."/>
            <person name="Zhao W."/>
            <person name="Zhao Y."/>
            <person name="Niu C."/>
            <person name="Cao S."/>
            <person name="Zhang Y."/>
        </authorList>
    </citation>
    <scope>NUCLEOTIDE SEQUENCE</scope>
    <source>
        <tissue evidence="3">Muscle</tissue>
    </source>
</reference>
<dbReference type="OrthoDB" id="408631at2759"/>
<keyword evidence="1" id="KW-0378">Hydrolase</keyword>
<evidence type="ECO:0000313" key="3">
    <source>
        <dbReference type="EMBL" id="KAJ7332396.1"/>
    </source>
</evidence>
<name>A0A9Q0XXX9_9SAUR</name>
<dbReference type="InterPro" id="IPR013094">
    <property type="entry name" value="AB_hydrolase_3"/>
</dbReference>